<gene>
    <name evidence="3" type="ORF">M0R45_007656</name>
</gene>
<keyword evidence="1" id="KW-0175">Coiled coil</keyword>
<evidence type="ECO:0000313" key="4">
    <source>
        <dbReference type="Proteomes" id="UP001457282"/>
    </source>
</evidence>
<dbReference type="PANTHER" id="PTHR13275">
    <property type="entry name" value="YL-1 PROTEIN TRANSCRIPTION FACTOR-LIKE 1"/>
    <property type="match status" value="1"/>
</dbReference>
<dbReference type="InterPro" id="IPR046757">
    <property type="entry name" value="YL1_N"/>
</dbReference>
<accession>A0AAW1Y0F4</accession>
<reference evidence="3 4" key="1">
    <citation type="journal article" date="2023" name="G3 (Bethesda)">
        <title>A chromosome-length genome assembly and annotation of blackberry (Rubus argutus, cv. 'Hillquist').</title>
        <authorList>
            <person name="Bruna T."/>
            <person name="Aryal R."/>
            <person name="Dudchenko O."/>
            <person name="Sargent D.J."/>
            <person name="Mead D."/>
            <person name="Buti M."/>
            <person name="Cavallini A."/>
            <person name="Hytonen T."/>
            <person name="Andres J."/>
            <person name="Pham M."/>
            <person name="Weisz D."/>
            <person name="Mascagni F."/>
            <person name="Usai G."/>
            <person name="Natali L."/>
            <person name="Bassil N."/>
            <person name="Fernandez G.E."/>
            <person name="Lomsadze A."/>
            <person name="Armour M."/>
            <person name="Olukolu B."/>
            <person name="Poorten T."/>
            <person name="Britton C."/>
            <person name="Davik J."/>
            <person name="Ashrafi H."/>
            <person name="Aiden E.L."/>
            <person name="Borodovsky M."/>
            <person name="Worthington M."/>
        </authorList>
    </citation>
    <scope>NUCLEOTIDE SEQUENCE [LARGE SCALE GENOMIC DNA]</scope>
    <source>
        <strain evidence="3">PI 553951</strain>
    </source>
</reference>
<evidence type="ECO:0000259" key="2">
    <source>
        <dbReference type="Pfam" id="PF05764"/>
    </source>
</evidence>
<sequence>MRKSTRTAVVVRQAKREANRAALQATMRLIKRKKEGKEKRMSQEEMLLAAAQTEIINLRNLERVLA</sequence>
<dbReference type="AlphaFoldDB" id="A0AAW1Y0F4"/>
<dbReference type="PANTHER" id="PTHR13275:SF4">
    <property type="entry name" value="VACUOLAR PROTEIN SORTING-ASSOCIATED PROTEIN 72 HOMOLOG"/>
    <property type="match status" value="1"/>
</dbReference>
<evidence type="ECO:0000313" key="3">
    <source>
        <dbReference type="EMBL" id="KAK9941966.1"/>
    </source>
</evidence>
<proteinExistence type="predicted"/>
<dbReference type="Pfam" id="PF05764">
    <property type="entry name" value="YL1"/>
    <property type="match status" value="1"/>
</dbReference>
<dbReference type="GO" id="GO:0005634">
    <property type="term" value="C:nucleus"/>
    <property type="evidence" value="ECO:0007669"/>
    <property type="project" value="TreeGrafter"/>
</dbReference>
<name>A0AAW1Y0F4_RUBAR</name>
<keyword evidence="4" id="KW-1185">Reference proteome</keyword>
<feature type="domain" description="Vps72/YL1 N-terminal" evidence="2">
    <location>
        <begin position="2"/>
        <end position="65"/>
    </location>
</feature>
<dbReference type="EMBL" id="JBEDUW010000002">
    <property type="protein sequence ID" value="KAK9941966.1"/>
    <property type="molecule type" value="Genomic_DNA"/>
</dbReference>
<dbReference type="Proteomes" id="UP001457282">
    <property type="component" value="Unassembled WGS sequence"/>
</dbReference>
<protein>
    <recommendedName>
        <fullName evidence="2">Vps72/YL1 N-terminal domain-containing protein</fullName>
    </recommendedName>
</protein>
<feature type="coiled-coil region" evidence="1">
    <location>
        <begin position="34"/>
        <end position="61"/>
    </location>
</feature>
<comment type="caution">
    <text evidence="3">The sequence shown here is derived from an EMBL/GenBank/DDBJ whole genome shotgun (WGS) entry which is preliminary data.</text>
</comment>
<evidence type="ECO:0000256" key="1">
    <source>
        <dbReference type="SAM" id="Coils"/>
    </source>
</evidence>
<organism evidence="3 4">
    <name type="scientific">Rubus argutus</name>
    <name type="common">Southern blackberry</name>
    <dbReference type="NCBI Taxonomy" id="59490"/>
    <lineage>
        <taxon>Eukaryota</taxon>
        <taxon>Viridiplantae</taxon>
        <taxon>Streptophyta</taxon>
        <taxon>Embryophyta</taxon>
        <taxon>Tracheophyta</taxon>
        <taxon>Spermatophyta</taxon>
        <taxon>Magnoliopsida</taxon>
        <taxon>eudicotyledons</taxon>
        <taxon>Gunneridae</taxon>
        <taxon>Pentapetalae</taxon>
        <taxon>rosids</taxon>
        <taxon>fabids</taxon>
        <taxon>Rosales</taxon>
        <taxon>Rosaceae</taxon>
        <taxon>Rosoideae</taxon>
        <taxon>Rosoideae incertae sedis</taxon>
        <taxon>Rubus</taxon>
    </lineage>
</organism>